<dbReference type="PANTHER" id="PTHR24422">
    <property type="entry name" value="CHEMOTAXIS PROTEIN METHYLTRANSFERASE"/>
    <property type="match status" value="1"/>
</dbReference>
<dbReference type="RefSeq" id="WP_162422842.1">
    <property type="nucleotide sequence ID" value="NZ_WVIE01000008.1"/>
</dbReference>
<evidence type="ECO:0000313" key="2">
    <source>
        <dbReference type="EMBL" id="NDJ17317.1"/>
    </source>
</evidence>
<dbReference type="PRINTS" id="PR00996">
    <property type="entry name" value="CHERMTFRASE"/>
</dbReference>
<gene>
    <name evidence="2" type="ORF">GS601_08435</name>
</gene>
<dbReference type="Gene3D" id="3.40.50.150">
    <property type="entry name" value="Vaccinia Virus protein VP39"/>
    <property type="match status" value="1"/>
</dbReference>
<keyword evidence="3" id="KW-1185">Reference proteome</keyword>
<dbReference type="SMART" id="SM00138">
    <property type="entry name" value="MeTrc"/>
    <property type="match status" value="1"/>
</dbReference>
<reference evidence="2" key="1">
    <citation type="submission" date="2019-12" db="EMBL/GenBank/DDBJ databases">
        <title>High-Quality draft genome sequences of three cyanobacteria isolated from the limestone walls of the Old Cathedral of Coimbra.</title>
        <authorList>
            <person name="Tiago I."/>
            <person name="Soares F."/>
            <person name="Portugal A."/>
        </authorList>
    </citation>
    <scope>NUCLEOTIDE SEQUENCE</scope>
    <source>
        <strain evidence="2">A</strain>
    </source>
</reference>
<dbReference type="SUPFAM" id="SSF47757">
    <property type="entry name" value="Chemotaxis receptor methyltransferase CheR, N-terminal domain"/>
    <property type="match status" value="1"/>
</dbReference>
<dbReference type="Proteomes" id="UP000646053">
    <property type="component" value="Unassembled WGS sequence"/>
</dbReference>
<dbReference type="InterPro" id="IPR050903">
    <property type="entry name" value="Bact_Chemotaxis_MeTrfase"/>
</dbReference>
<accession>A0A8J7YZA6</accession>
<protein>
    <submittedName>
        <fullName evidence="2">Protein-glutamate O-methyltransferase CheR</fullName>
    </submittedName>
</protein>
<dbReference type="Pfam" id="PF01739">
    <property type="entry name" value="CheR"/>
    <property type="match status" value="1"/>
</dbReference>
<dbReference type="InterPro" id="IPR029063">
    <property type="entry name" value="SAM-dependent_MTases_sf"/>
</dbReference>
<evidence type="ECO:0000313" key="3">
    <source>
        <dbReference type="Proteomes" id="UP000646053"/>
    </source>
</evidence>
<sequence length="281" mass="32858">MSSEHQSFKHQSLEEIEIQLLLEGIYRYYGYDFRNYAPSSLKRRIIGFLNTENLSSISALQDRVLHDRECLVRLTRSLTVNVTSMFRDPSFYIAFRKCVIPILRTYPFIRIWHAGCSTGEEVYSMAILLQEEGLYDRCRLYGTDANESVLHIARGGVYPLRFMRGYTQLYLNSGGQRSFSEYYTAAYEEAILRSSLKRNMVFAQHNLVTDGSFNEFNVICCRNVLIYFDRTLQRRVHDLFYNSLCSFGVLGLGRQESVKFTQYSAHYNELSPLEKIYRKIS</sequence>
<dbReference type="SUPFAM" id="SSF53335">
    <property type="entry name" value="S-adenosyl-L-methionine-dependent methyltransferases"/>
    <property type="match status" value="1"/>
</dbReference>
<evidence type="ECO:0000259" key="1">
    <source>
        <dbReference type="PROSITE" id="PS50123"/>
    </source>
</evidence>
<dbReference type="InterPro" id="IPR000780">
    <property type="entry name" value="CheR_MeTrfase"/>
</dbReference>
<dbReference type="InterPro" id="IPR022641">
    <property type="entry name" value="CheR_N"/>
</dbReference>
<dbReference type="AlphaFoldDB" id="A0A8J7YZA6"/>
<dbReference type="InterPro" id="IPR022642">
    <property type="entry name" value="CheR_C"/>
</dbReference>
<dbReference type="EMBL" id="WVIE01000008">
    <property type="protein sequence ID" value="NDJ17317.1"/>
    <property type="molecule type" value="Genomic_DNA"/>
</dbReference>
<dbReference type="PROSITE" id="PS50123">
    <property type="entry name" value="CHER"/>
    <property type="match status" value="1"/>
</dbReference>
<dbReference type="PANTHER" id="PTHR24422:SF8">
    <property type="entry name" value="CHEMOTAXIS PROTEIN"/>
    <property type="match status" value="1"/>
</dbReference>
<name>A0A8J7YZA6_9CYAN</name>
<proteinExistence type="predicted"/>
<feature type="domain" description="CheR-type methyltransferase" evidence="1">
    <location>
        <begin position="6"/>
        <end position="258"/>
    </location>
</feature>
<dbReference type="GO" id="GO:0008757">
    <property type="term" value="F:S-adenosylmethionine-dependent methyltransferase activity"/>
    <property type="evidence" value="ECO:0007669"/>
    <property type="project" value="InterPro"/>
</dbReference>
<organism evidence="2 3">
    <name type="scientific">Myxacorys almedinensis A</name>
    <dbReference type="NCBI Taxonomy" id="2690445"/>
    <lineage>
        <taxon>Bacteria</taxon>
        <taxon>Bacillati</taxon>
        <taxon>Cyanobacteriota</taxon>
        <taxon>Cyanophyceae</taxon>
        <taxon>Leptolyngbyales</taxon>
        <taxon>Leptolyngbyaceae</taxon>
        <taxon>Myxacorys</taxon>
        <taxon>Myxacorys almedinensis</taxon>
    </lineage>
</organism>
<dbReference type="Pfam" id="PF03705">
    <property type="entry name" value="CheR_N"/>
    <property type="match status" value="1"/>
</dbReference>
<comment type="caution">
    <text evidence="2">The sequence shown here is derived from an EMBL/GenBank/DDBJ whole genome shotgun (WGS) entry which is preliminary data.</text>
</comment>